<feature type="region of interest" description="Disordered" evidence="1">
    <location>
        <begin position="34"/>
        <end position="66"/>
    </location>
</feature>
<dbReference type="EMBL" id="BAAABZ010000086">
    <property type="protein sequence ID" value="GAA0571113.1"/>
    <property type="molecule type" value="Genomic_DNA"/>
</dbReference>
<evidence type="ECO:0000256" key="1">
    <source>
        <dbReference type="SAM" id="MobiDB-lite"/>
    </source>
</evidence>
<evidence type="ECO:0008006" key="4">
    <source>
        <dbReference type="Google" id="ProtNLM"/>
    </source>
</evidence>
<reference evidence="3" key="1">
    <citation type="journal article" date="2019" name="Int. J. Syst. Evol. Microbiol.">
        <title>The Global Catalogue of Microorganisms (GCM) 10K type strain sequencing project: providing services to taxonomists for standard genome sequencing and annotation.</title>
        <authorList>
            <consortium name="The Broad Institute Genomics Platform"/>
            <consortium name="The Broad Institute Genome Sequencing Center for Infectious Disease"/>
            <person name="Wu L."/>
            <person name="Ma J."/>
        </authorList>
    </citation>
    <scope>NUCLEOTIDE SEQUENCE [LARGE SCALE GENOMIC DNA]</scope>
    <source>
        <strain evidence="3">JCM 5052</strain>
    </source>
</reference>
<sequence length="79" mass="8221">MTERYDPCSALPPVPEFALRSTGIAEGETLAVVQRSGGAPPSFRSRPWRPGTPPPTGSESECVIGGGPAIDLVHAKGHL</sequence>
<name>A0ABP3PQN8_9ACTN</name>
<keyword evidence="3" id="KW-1185">Reference proteome</keyword>
<dbReference type="Proteomes" id="UP001501576">
    <property type="component" value="Unassembled WGS sequence"/>
</dbReference>
<proteinExistence type="predicted"/>
<evidence type="ECO:0000313" key="2">
    <source>
        <dbReference type="EMBL" id="GAA0571113.1"/>
    </source>
</evidence>
<accession>A0ABP3PQN8</accession>
<protein>
    <recommendedName>
        <fullName evidence="4">Ferrous iron transport protein A</fullName>
    </recommendedName>
</protein>
<comment type="caution">
    <text evidence="2">The sequence shown here is derived from an EMBL/GenBank/DDBJ whole genome shotgun (WGS) entry which is preliminary data.</text>
</comment>
<organism evidence="2 3">
    <name type="scientific">Streptomyces mordarskii</name>
    <dbReference type="NCBI Taxonomy" id="1226758"/>
    <lineage>
        <taxon>Bacteria</taxon>
        <taxon>Bacillati</taxon>
        <taxon>Actinomycetota</taxon>
        <taxon>Actinomycetes</taxon>
        <taxon>Kitasatosporales</taxon>
        <taxon>Streptomycetaceae</taxon>
        <taxon>Streptomyces</taxon>
    </lineage>
</organism>
<evidence type="ECO:0000313" key="3">
    <source>
        <dbReference type="Proteomes" id="UP001501576"/>
    </source>
</evidence>
<gene>
    <name evidence="2" type="ORF">GCM10010390_87900</name>
</gene>